<sequence length="186" mass="20639">MEYQSLERSVITGEPNLLKIKGKQSQCTLYCGQQSLACDDGNNLSGDGCNELCEVEQGYSCIKNGIEKTICTRIYSFSEQQAMSPICGNGIIERGEECDDQNLNSNDGCDNLCYVEEGFSMTINEKNEQIIQKSCLKSGKLCLDLNEISGDGIFRLRLLKISCPKNSKSAQKTVIWLSKKNAMMET</sequence>
<dbReference type="GO" id="GO:0006508">
    <property type="term" value="P:proteolysis"/>
    <property type="evidence" value="ECO:0007669"/>
    <property type="project" value="TreeGrafter"/>
</dbReference>
<dbReference type="OMA" id="IEKTICT"/>
<dbReference type="PANTHER" id="PTHR46130">
    <property type="entry name" value="LAMGL DOMAIN-CONTAINING PROTEIN"/>
    <property type="match status" value="1"/>
</dbReference>
<keyword evidence="3" id="KW-1015">Disulfide bond</keyword>
<dbReference type="Proteomes" id="UP000039865">
    <property type="component" value="Unassembled WGS sequence"/>
</dbReference>
<dbReference type="GO" id="GO:0005615">
    <property type="term" value="C:extracellular space"/>
    <property type="evidence" value="ECO:0007669"/>
    <property type="project" value="TreeGrafter"/>
</dbReference>
<evidence type="ECO:0000313" key="5">
    <source>
        <dbReference type="Proteomes" id="UP000039865"/>
    </source>
</evidence>
<gene>
    <name evidence="4" type="primary">Contig1014.g1103</name>
    <name evidence="4" type="ORF">STYLEM_11443</name>
</gene>
<proteinExistence type="predicted"/>
<evidence type="ECO:0000313" key="4">
    <source>
        <dbReference type="EMBL" id="CDW82411.1"/>
    </source>
</evidence>
<dbReference type="OrthoDB" id="28293at2759"/>
<dbReference type="GO" id="GO:0007166">
    <property type="term" value="P:cell surface receptor signaling pathway"/>
    <property type="evidence" value="ECO:0007669"/>
    <property type="project" value="TreeGrafter"/>
</dbReference>
<dbReference type="NCBIfam" id="TIGR02232">
    <property type="entry name" value="myxo_disulf_rpt"/>
    <property type="match status" value="2"/>
</dbReference>
<evidence type="ECO:0000256" key="3">
    <source>
        <dbReference type="ARBA" id="ARBA00023157"/>
    </source>
</evidence>
<dbReference type="InParanoid" id="A0A078AKK5"/>
<dbReference type="PANTHER" id="PTHR46130:SF3">
    <property type="entry name" value="CHROMOSOME UNDETERMINED SCAFFOLD_33, WHOLE GENOME SHOTGUN SEQUENCE"/>
    <property type="match status" value="1"/>
</dbReference>
<keyword evidence="1" id="KW-0732">Signal</keyword>
<dbReference type="EMBL" id="CCKQ01010887">
    <property type="protein sequence ID" value="CDW82411.1"/>
    <property type="molecule type" value="Genomic_DNA"/>
</dbReference>
<organism evidence="4 5">
    <name type="scientific">Stylonychia lemnae</name>
    <name type="common">Ciliate</name>
    <dbReference type="NCBI Taxonomy" id="5949"/>
    <lineage>
        <taxon>Eukaryota</taxon>
        <taxon>Sar</taxon>
        <taxon>Alveolata</taxon>
        <taxon>Ciliophora</taxon>
        <taxon>Intramacronucleata</taxon>
        <taxon>Spirotrichea</taxon>
        <taxon>Stichotrichia</taxon>
        <taxon>Sporadotrichida</taxon>
        <taxon>Oxytrichidae</taxon>
        <taxon>Stylonychinae</taxon>
        <taxon>Stylonychia</taxon>
    </lineage>
</organism>
<dbReference type="AlphaFoldDB" id="A0A078AKK5"/>
<dbReference type="GO" id="GO:0004222">
    <property type="term" value="F:metalloendopeptidase activity"/>
    <property type="evidence" value="ECO:0007669"/>
    <property type="project" value="TreeGrafter"/>
</dbReference>
<accession>A0A078AKK5</accession>
<evidence type="ECO:0000256" key="1">
    <source>
        <dbReference type="ARBA" id="ARBA00022729"/>
    </source>
</evidence>
<keyword evidence="2" id="KW-0677">Repeat</keyword>
<name>A0A078AKK5_STYLE</name>
<protein>
    <submittedName>
        <fullName evidence="4">Uncharacterized protein</fullName>
    </submittedName>
</protein>
<evidence type="ECO:0000256" key="2">
    <source>
        <dbReference type="ARBA" id="ARBA00022737"/>
    </source>
</evidence>
<dbReference type="Pfam" id="PF13948">
    <property type="entry name" value="DUF4215"/>
    <property type="match status" value="1"/>
</dbReference>
<dbReference type="InterPro" id="IPR011936">
    <property type="entry name" value="Myxo_disulph_rpt"/>
</dbReference>
<reference evidence="4 5" key="1">
    <citation type="submission" date="2014-06" db="EMBL/GenBank/DDBJ databases">
        <authorList>
            <person name="Swart Estienne"/>
        </authorList>
    </citation>
    <scope>NUCLEOTIDE SEQUENCE [LARGE SCALE GENOMIC DNA]</scope>
    <source>
        <strain evidence="4 5">130c</strain>
    </source>
</reference>
<dbReference type="InterPro" id="IPR043543">
    <property type="entry name" value="PAPPA/PAPPA2"/>
</dbReference>
<keyword evidence="5" id="KW-1185">Reference proteome</keyword>